<keyword evidence="1" id="KW-0812">Transmembrane</keyword>
<evidence type="ECO:0000256" key="1">
    <source>
        <dbReference type="SAM" id="Phobius"/>
    </source>
</evidence>
<proteinExistence type="predicted"/>
<dbReference type="Proteomes" id="UP000198873">
    <property type="component" value="Unassembled WGS sequence"/>
</dbReference>
<keyword evidence="1" id="KW-1133">Transmembrane helix</keyword>
<dbReference type="AlphaFoldDB" id="A0A1I6S616"/>
<dbReference type="EMBL" id="FPAB01000003">
    <property type="protein sequence ID" value="SFS72334.1"/>
    <property type="molecule type" value="Genomic_DNA"/>
</dbReference>
<name>A0A1I6S616_9ACTN</name>
<evidence type="ECO:0000313" key="2">
    <source>
        <dbReference type="EMBL" id="SFS72334.1"/>
    </source>
</evidence>
<evidence type="ECO:0000313" key="3">
    <source>
        <dbReference type="Proteomes" id="UP000198873"/>
    </source>
</evidence>
<dbReference type="NCBIfam" id="NF040912">
    <property type="entry name" value="SGM_5486_fam"/>
    <property type="match status" value="1"/>
</dbReference>
<protein>
    <submittedName>
        <fullName evidence="2">Uncharacterized protein</fullName>
    </submittedName>
</protein>
<feature type="transmembrane region" description="Helical" evidence="1">
    <location>
        <begin position="15"/>
        <end position="37"/>
    </location>
</feature>
<keyword evidence="1" id="KW-0472">Membrane</keyword>
<keyword evidence="3" id="KW-1185">Reference proteome</keyword>
<dbReference type="STRING" id="1176198.SAMN05444716_103720"/>
<dbReference type="RefSeq" id="WP_019433925.1">
    <property type="nucleotide sequence ID" value="NZ_CP054938.1"/>
</dbReference>
<accession>A0A1I6S616</accession>
<sequence length="39" mass="3929">MPALEPNPTGGQRTLLLILGVMLAVSIVIGVIASFAAGH</sequence>
<reference evidence="3" key="1">
    <citation type="submission" date="2016-10" db="EMBL/GenBank/DDBJ databases">
        <authorList>
            <person name="Varghese N."/>
            <person name="Submissions S."/>
        </authorList>
    </citation>
    <scope>NUCLEOTIDE SEQUENCE [LARGE SCALE GENOMIC DNA]</scope>
    <source>
        <strain evidence="3">CGMCC 4.7047</strain>
    </source>
</reference>
<gene>
    <name evidence="2" type="ORF">SAMN05444716_103720</name>
</gene>
<dbReference type="InterPro" id="IPR049750">
    <property type="entry name" value="SGM_5486-like-assoc"/>
</dbReference>
<organism evidence="2 3">
    <name type="scientific">Streptomyces harbinensis</name>
    <dbReference type="NCBI Taxonomy" id="1176198"/>
    <lineage>
        <taxon>Bacteria</taxon>
        <taxon>Bacillati</taxon>
        <taxon>Actinomycetota</taxon>
        <taxon>Actinomycetes</taxon>
        <taxon>Kitasatosporales</taxon>
        <taxon>Streptomycetaceae</taxon>
        <taxon>Streptomyces</taxon>
    </lineage>
</organism>